<dbReference type="InterPro" id="IPR039058">
    <property type="entry name" value="Yippee_fam"/>
</dbReference>
<keyword evidence="2" id="KW-0479">Metal-binding</keyword>
<feature type="compositionally biased region" description="Pro residues" evidence="4">
    <location>
        <begin position="12"/>
        <end position="29"/>
    </location>
</feature>
<proteinExistence type="inferred from homology"/>
<dbReference type="Pfam" id="PF03226">
    <property type="entry name" value="Yippee-Mis18"/>
    <property type="match status" value="1"/>
</dbReference>
<evidence type="ECO:0000256" key="2">
    <source>
        <dbReference type="ARBA" id="ARBA00022723"/>
    </source>
</evidence>
<evidence type="ECO:0000313" key="6">
    <source>
        <dbReference type="EMBL" id="KAF8906518.1"/>
    </source>
</evidence>
<dbReference type="InterPro" id="IPR034751">
    <property type="entry name" value="Yippee"/>
</dbReference>
<accession>A0A9P5TQE1</accession>
<evidence type="ECO:0000259" key="5">
    <source>
        <dbReference type="PROSITE" id="PS51792"/>
    </source>
</evidence>
<dbReference type="PANTHER" id="PTHR13848">
    <property type="entry name" value="PROTEIN YIPPEE-LIKE CG15309-RELATED"/>
    <property type="match status" value="1"/>
</dbReference>
<feature type="compositionally biased region" description="Polar residues" evidence="4">
    <location>
        <begin position="1"/>
        <end position="11"/>
    </location>
</feature>
<dbReference type="Proteomes" id="UP000724874">
    <property type="component" value="Unassembled WGS sequence"/>
</dbReference>
<dbReference type="GO" id="GO:0046872">
    <property type="term" value="F:metal ion binding"/>
    <property type="evidence" value="ECO:0007669"/>
    <property type="project" value="UniProtKB-KW"/>
</dbReference>
<feature type="domain" description="Yippee" evidence="5">
    <location>
        <begin position="44"/>
        <end position="149"/>
    </location>
</feature>
<keyword evidence="3" id="KW-0862">Zinc</keyword>
<evidence type="ECO:0000313" key="7">
    <source>
        <dbReference type="Proteomes" id="UP000724874"/>
    </source>
</evidence>
<dbReference type="AlphaFoldDB" id="A0A9P5TQE1"/>
<feature type="region of interest" description="Disordered" evidence="4">
    <location>
        <begin position="1"/>
        <end position="39"/>
    </location>
</feature>
<gene>
    <name evidence="6" type="ORF">CPB84DRAFT_1769978</name>
</gene>
<organism evidence="6 7">
    <name type="scientific">Gymnopilus junonius</name>
    <name type="common">Spectacular rustgill mushroom</name>
    <name type="synonym">Gymnopilus spectabilis subsp. junonius</name>
    <dbReference type="NCBI Taxonomy" id="109634"/>
    <lineage>
        <taxon>Eukaryota</taxon>
        <taxon>Fungi</taxon>
        <taxon>Dikarya</taxon>
        <taxon>Basidiomycota</taxon>
        <taxon>Agaricomycotina</taxon>
        <taxon>Agaricomycetes</taxon>
        <taxon>Agaricomycetidae</taxon>
        <taxon>Agaricales</taxon>
        <taxon>Agaricineae</taxon>
        <taxon>Hymenogastraceae</taxon>
        <taxon>Gymnopilus</taxon>
    </lineage>
</organism>
<evidence type="ECO:0000256" key="1">
    <source>
        <dbReference type="ARBA" id="ARBA00005613"/>
    </source>
</evidence>
<dbReference type="OrthoDB" id="6407410at2759"/>
<comment type="similarity">
    <text evidence="1">Belongs to the yippee family.</text>
</comment>
<evidence type="ECO:0000256" key="4">
    <source>
        <dbReference type="SAM" id="MobiDB-lite"/>
    </source>
</evidence>
<keyword evidence="7" id="KW-1185">Reference proteome</keyword>
<reference evidence="6" key="1">
    <citation type="submission" date="2020-11" db="EMBL/GenBank/DDBJ databases">
        <authorList>
            <consortium name="DOE Joint Genome Institute"/>
            <person name="Ahrendt S."/>
            <person name="Riley R."/>
            <person name="Andreopoulos W."/>
            <person name="LaButti K."/>
            <person name="Pangilinan J."/>
            <person name="Ruiz-duenas F.J."/>
            <person name="Barrasa J.M."/>
            <person name="Sanchez-Garcia M."/>
            <person name="Camarero S."/>
            <person name="Miyauchi S."/>
            <person name="Serrano A."/>
            <person name="Linde D."/>
            <person name="Babiker R."/>
            <person name="Drula E."/>
            <person name="Ayuso-Fernandez I."/>
            <person name="Pacheco R."/>
            <person name="Padilla G."/>
            <person name="Ferreira P."/>
            <person name="Barriuso J."/>
            <person name="Kellner H."/>
            <person name="Castanera R."/>
            <person name="Alfaro M."/>
            <person name="Ramirez L."/>
            <person name="Pisabarro A.G."/>
            <person name="Kuo A."/>
            <person name="Tritt A."/>
            <person name="Lipzen A."/>
            <person name="He G."/>
            <person name="Yan M."/>
            <person name="Ng V."/>
            <person name="Cullen D."/>
            <person name="Martin F."/>
            <person name="Rosso M.-N."/>
            <person name="Henrissat B."/>
            <person name="Hibbett D."/>
            <person name="Martinez A.T."/>
            <person name="Grigoriev I.V."/>
        </authorList>
    </citation>
    <scope>NUCLEOTIDE SEQUENCE</scope>
    <source>
        <strain evidence="6">AH 44721</strain>
    </source>
</reference>
<dbReference type="InterPro" id="IPR004910">
    <property type="entry name" value="Yippee/Mis18/Cereblon"/>
</dbReference>
<protein>
    <recommendedName>
        <fullName evidence="5">Yippee domain-containing protein</fullName>
    </recommendedName>
</protein>
<dbReference type="EMBL" id="JADNYJ010000018">
    <property type="protein sequence ID" value="KAF8906518.1"/>
    <property type="molecule type" value="Genomic_DNA"/>
</dbReference>
<name>A0A9P5TQE1_GYMJU</name>
<dbReference type="PROSITE" id="PS51792">
    <property type="entry name" value="YIPPEE"/>
    <property type="match status" value="1"/>
</dbReference>
<evidence type="ECO:0000256" key="3">
    <source>
        <dbReference type="ARBA" id="ARBA00022833"/>
    </source>
</evidence>
<sequence length="173" mass="18736">MSSALSDQPSNTPSPPRLPSVPRRLPAPPQQSKRISRPLPKIPRALACKQCTTCITSQNFVLPQSAIPPDSRSFRGFSGKASLFTEAQNIVLAKSGVQLMATGAHTMQEITCSTCSCYLGWKIVRAHESSESWKDGHFLLELENLYSQPDSANNFDLNRRISSGSASGSDNGS</sequence>
<comment type="caution">
    <text evidence="6">The sequence shown here is derived from an EMBL/GenBank/DDBJ whole genome shotgun (WGS) entry which is preliminary data.</text>
</comment>